<dbReference type="AlphaFoldDB" id="A0AAV9XHS9"/>
<organism evidence="2 3">
    <name type="scientific">Orbilia ellipsospora</name>
    <dbReference type="NCBI Taxonomy" id="2528407"/>
    <lineage>
        <taxon>Eukaryota</taxon>
        <taxon>Fungi</taxon>
        <taxon>Dikarya</taxon>
        <taxon>Ascomycota</taxon>
        <taxon>Pezizomycotina</taxon>
        <taxon>Orbiliomycetes</taxon>
        <taxon>Orbiliales</taxon>
        <taxon>Orbiliaceae</taxon>
        <taxon>Orbilia</taxon>
    </lineage>
</organism>
<proteinExistence type="predicted"/>
<evidence type="ECO:0000313" key="3">
    <source>
        <dbReference type="Proteomes" id="UP001365542"/>
    </source>
</evidence>
<keyword evidence="3" id="KW-1185">Reference proteome</keyword>
<dbReference type="PANTHER" id="PTHR37542">
    <property type="entry name" value="HELO DOMAIN-CONTAINING PROTEIN-RELATED"/>
    <property type="match status" value="1"/>
</dbReference>
<sequence length="586" mass="65583">MSTSIDPVGALGTGIGAASFFIQLIQGCVAGFSLWQQAEAVGSEALIFEVRLNNQAAKLKAWAQQWGVEEGQYGRYFTDLKFNEYGTQAVNSVLMVSSLLDALKDMNDELPILHKAAVQSNIAGSSLENLSKVREPQPWNFVSNLDEWERKMRDLRGAANLNERLAWALENGKASDTLENIERLINDIYVLLPPPNPDPALTVLLNKTLPSNNIALLNTVPQQIPNNPLLCGLALIRSATLQLELRNNILSKININKNQRDFKPVKLEEKNNREFGTFRGDDVLSEWKMVDSRKAETIGLGSIFRGYMEVRIKNGARLLMSDGKPEELRTLPCLGMITRSGKSDSETLYGLLYKTPSKICFSLLELLKNSTDKFWLDDRYSSALIISKAILYLHLAGWLHKGIRGGNILFFQDPGTNGIDYAKPYLVGFDYSRENAPNAQTEDVIDDLEWNLYRHPDVQGVPVEKGKSDAEGESVITPKKGGRIPFSAIYDIYSFGVVLLEIALMEPVWDMYQRAIRDPNYQSHSASAFRLWLLDHIVPQLGPRAGKAYYEAAKSCLDGSLLVDSDKSLSESFYLQVIQKLERHTS</sequence>
<accession>A0AAV9XHS9</accession>
<dbReference type="PANTHER" id="PTHR37542:SF1">
    <property type="entry name" value="PRION-INHIBITION AND PROPAGATION HELO DOMAIN-CONTAINING PROTEIN"/>
    <property type="match status" value="1"/>
</dbReference>
<protein>
    <recommendedName>
        <fullName evidence="1">Prion-inhibition and propagation HeLo domain-containing protein</fullName>
    </recommendedName>
</protein>
<dbReference type="Pfam" id="PF14479">
    <property type="entry name" value="HeLo"/>
    <property type="match status" value="1"/>
</dbReference>
<dbReference type="SUPFAM" id="SSF56112">
    <property type="entry name" value="Protein kinase-like (PK-like)"/>
    <property type="match status" value="1"/>
</dbReference>
<evidence type="ECO:0000313" key="2">
    <source>
        <dbReference type="EMBL" id="KAK6541474.1"/>
    </source>
</evidence>
<dbReference type="InterPro" id="IPR011009">
    <property type="entry name" value="Kinase-like_dom_sf"/>
</dbReference>
<dbReference type="InterPro" id="IPR029498">
    <property type="entry name" value="HeLo_dom"/>
</dbReference>
<dbReference type="InterPro" id="IPR038305">
    <property type="entry name" value="HeLo_sf"/>
</dbReference>
<evidence type="ECO:0000259" key="1">
    <source>
        <dbReference type="Pfam" id="PF14479"/>
    </source>
</evidence>
<dbReference type="Gene3D" id="1.10.510.10">
    <property type="entry name" value="Transferase(Phosphotransferase) domain 1"/>
    <property type="match status" value="1"/>
</dbReference>
<dbReference type="Proteomes" id="UP001365542">
    <property type="component" value="Unassembled WGS sequence"/>
</dbReference>
<comment type="caution">
    <text evidence="2">The sequence shown here is derived from an EMBL/GenBank/DDBJ whole genome shotgun (WGS) entry which is preliminary data.</text>
</comment>
<gene>
    <name evidence="2" type="ORF">TWF694_007283</name>
</gene>
<dbReference type="EMBL" id="JAVHJO010000003">
    <property type="protein sequence ID" value="KAK6541474.1"/>
    <property type="molecule type" value="Genomic_DNA"/>
</dbReference>
<dbReference type="Gene3D" id="1.20.120.1020">
    <property type="entry name" value="Prion-inhibition and propagation, HeLo domain"/>
    <property type="match status" value="1"/>
</dbReference>
<reference evidence="2 3" key="1">
    <citation type="submission" date="2019-10" db="EMBL/GenBank/DDBJ databases">
        <authorList>
            <person name="Palmer J.M."/>
        </authorList>
    </citation>
    <scope>NUCLEOTIDE SEQUENCE [LARGE SCALE GENOMIC DNA]</scope>
    <source>
        <strain evidence="2 3">TWF694</strain>
    </source>
</reference>
<name>A0AAV9XHS9_9PEZI</name>
<feature type="domain" description="Prion-inhibition and propagation HeLo" evidence="1">
    <location>
        <begin position="12"/>
        <end position="208"/>
    </location>
</feature>